<evidence type="ECO:0000259" key="2">
    <source>
        <dbReference type="Pfam" id="PF04542"/>
    </source>
</evidence>
<dbReference type="GO" id="GO:0006352">
    <property type="term" value="P:DNA-templated transcription initiation"/>
    <property type="evidence" value="ECO:0007669"/>
    <property type="project" value="InterPro"/>
</dbReference>
<organism evidence="5">
    <name type="scientific">mine drainage metagenome</name>
    <dbReference type="NCBI Taxonomy" id="410659"/>
    <lineage>
        <taxon>unclassified sequences</taxon>
        <taxon>metagenomes</taxon>
        <taxon>ecological metagenomes</taxon>
    </lineage>
</organism>
<evidence type="ECO:0000259" key="3">
    <source>
        <dbReference type="Pfam" id="PF08281"/>
    </source>
</evidence>
<dbReference type="EMBL" id="MLJW01000838">
    <property type="protein sequence ID" value="OIQ82149.1"/>
    <property type="molecule type" value="Genomic_DNA"/>
</dbReference>
<dbReference type="InterPro" id="IPR036388">
    <property type="entry name" value="WH-like_DNA-bd_sf"/>
</dbReference>
<feature type="domain" description="RNA polymerase sigma-70 region 2" evidence="2">
    <location>
        <begin position="7"/>
        <end position="72"/>
    </location>
</feature>
<dbReference type="InterPro" id="IPR013325">
    <property type="entry name" value="RNA_pol_sigma_r2"/>
</dbReference>
<dbReference type="InterPro" id="IPR013324">
    <property type="entry name" value="RNA_pol_sigma_r3/r4-like"/>
</dbReference>
<feature type="region of interest" description="Disordered" evidence="1">
    <location>
        <begin position="390"/>
        <end position="418"/>
    </location>
</feature>
<gene>
    <name evidence="5" type="ORF">GALL_360700</name>
</gene>
<protein>
    <submittedName>
        <fullName evidence="5">RNA polymerase sigma factor</fullName>
    </submittedName>
</protein>
<name>A0A1J5R1X3_9ZZZZ</name>
<dbReference type="Gene3D" id="1.10.10.10">
    <property type="entry name" value="Winged helix-like DNA-binding domain superfamily/Winged helix DNA-binding domain"/>
    <property type="match status" value="1"/>
</dbReference>
<reference evidence="5" key="1">
    <citation type="submission" date="2016-10" db="EMBL/GenBank/DDBJ databases">
        <title>Sequence of Gallionella enrichment culture.</title>
        <authorList>
            <person name="Poehlein A."/>
            <person name="Muehling M."/>
            <person name="Daniel R."/>
        </authorList>
    </citation>
    <scope>NUCLEOTIDE SEQUENCE</scope>
</reference>
<feature type="compositionally biased region" description="Polar residues" evidence="1">
    <location>
        <begin position="394"/>
        <end position="407"/>
    </location>
</feature>
<dbReference type="InterPro" id="IPR046531">
    <property type="entry name" value="DUF6596"/>
</dbReference>
<comment type="caution">
    <text evidence="5">The sequence shown here is derived from an EMBL/GenBank/DDBJ whole genome shotgun (WGS) entry which is preliminary data.</text>
</comment>
<dbReference type="GO" id="GO:0016987">
    <property type="term" value="F:sigma factor activity"/>
    <property type="evidence" value="ECO:0007669"/>
    <property type="project" value="InterPro"/>
</dbReference>
<dbReference type="InterPro" id="IPR007627">
    <property type="entry name" value="RNA_pol_sigma70_r2"/>
</dbReference>
<dbReference type="Gene3D" id="1.10.1740.10">
    <property type="match status" value="1"/>
</dbReference>
<sequence length="418" mass="44828">MTDLEGLLRALAPQALGAVARRFGDFTGAEDAVQDALVAAAAAWPTGLPDSPLAWLITVASRRMVDEYRRTDARRRREELAASLSIHPEEAAPSADDSLVMLFLCCDDSLSTTLSIPLTLRAVAGLTTREIAAAYLVPEATMAQRISRAKARLRGRRFELPADPAARLHAVREVLYLLFNEGYTSSSGPDLSRVDLSGEAIRLTRMLHGQAADDPEVAGLLALMLLTDARRSARTSADGALVPLAQQDRTRWDRGLIEEGLALLNAALAARRVGEYQLLASIAALHDEAASHASTRWAEVVKAYTRLESLTGNPMVRLNRAVAVAMVDGPAAGLALLDGLDVRDSHRWHAVRAHLLEESGDLAGAARCYTAAAARTGNAREREYLVEQAARVGATTSGRRPPSSSGLMPTRGPARPRG</sequence>
<dbReference type="GO" id="GO:0003677">
    <property type="term" value="F:DNA binding"/>
    <property type="evidence" value="ECO:0007669"/>
    <property type="project" value="InterPro"/>
</dbReference>
<feature type="domain" description="DUF6596" evidence="4">
    <location>
        <begin position="167"/>
        <end position="267"/>
    </location>
</feature>
<accession>A0A1J5R1X3</accession>
<dbReference type="PANTHER" id="PTHR47756">
    <property type="entry name" value="BLL6612 PROTEIN-RELATED"/>
    <property type="match status" value="1"/>
</dbReference>
<evidence type="ECO:0000256" key="1">
    <source>
        <dbReference type="SAM" id="MobiDB-lite"/>
    </source>
</evidence>
<dbReference type="InterPro" id="IPR014284">
    <property type="entry name" value="RNA_pol_sigma-70_dom"/>
</dbReference>
<evidence type="ECO:0000259" key="4">
    <source>
        <dbReference type="Pfam" id="PF20239"/>
    </source>
</evidence>
<dbReference type="PANTHER" id="PTHR47756:SF2">
    <property type="entry name" value="BLL6612 PROTEIN"/>
    <property type="match status" value="1"/>
</dbReference>
<dbReference type="Pfam" id="PF04542">
    <property type="entry name" value="Sigma70_r2"/>
    <property type="match status" value="1"/>
</dbReference>
<evidence type="ECO:0000313" key="5">
    <source>
        <dbReference type="EMBL" id="OIQ82149.1"/>
    </source>
</evidence>
<dbReference type="InterPro" id="IPR013249">
    <property type="entry name" value="RNA_pol_sigma70_r4_t2"/>
</dbReference>
<proteinExistence type="predicted"/>
<dbReference type="SUPFAM" id="SSF88946">
    <property type="entry name" value="Sigma2 domain of RNA polymerase sigma factors"/>
    <property type="match status" value="1"/>
</dbReference>
<dbReference type="AlphaFoldDB" id="A0A1J5R1X3"/>
<dbReference type="NCBIfam" id="TIGR02937">
    <property type="entry name" value="sigma70-ECF"/>
    <property type="match status" value="1"/>
</dbReference>
<dbReference type="Pfam" id="PF20239">
    <property type="entry name" value="DUF6596"/>
    <property type="match status" value="1"/>
</dbReference>
<dbReference type="SUPFAM" id="SSF88659">
    <property type="entry name" value="Sigma3 and sigma4 domains of RNA polymerase sigma factors"/>
    <property type="match status" value="1"/>
</dbReference>
<feature type="domain" description="RNA polymerase sigma factor 70 region 4 type 2" evidence="3">
    <location>
        <begin position="108"/>
        <end position="153"/>
    </location>
</feature>
<dbReference type="Pfam" id="PF08281">
    <property type="entry name" value="Sigma70_r4_2"/>
    <property type="match status" value="1"/>
</dbReference>